<comment type="caution">
    <text evidence="1">The sequence shown here is derived from an EMBL/GenBank/DDBJ whole genome shotgun (WGS) entry which is preliminary data.</text>
</comment>
<gene>
    <name evidence="1" type="ORF">CEE69_14945</name>
</gene>
<keyword evidence="2" id="KW-1185">Reference proteome</keyword>
<dbReference type="RefSeq" id="WP_099261463.1">
    <property type="nucleotide sequence ID" value="NZ_NIZW01000011.1"/>
</dbReference>
<dbReference type="AlphaFoldDB" id="A0A2G1W5K5"/>
<name>A0A2G1W5K5_9BACT</name>
<organism evidence="1 2">
    <name type="scientific">Rhodopirellula bahusiensis</name>
    <dbReference type="NCBI Taxonomy" id="2014065"/>
    <lineage>
        <taxon>Bacteria</taxon>
        <taxon>Pseudomonadati</taxon>
        <taxon>Planctomycetota</taxon>
        <taxon>Planctomycetia</taxon>
        <taxon>Pirellulales</taxon>
        <taxon>Pirellulaceae</taxon>
        <taxon>Rhodopirellula</taxon>
    </lineage>
</organism>
<proteinExistence type="predicted"/>
<dbReference type="Proteomes" id="UP000225740">
    <property type="component" value="Unassembled WGS sequence"/>
</dbReference>
<accession>A0A2G1W5K5</accession>
<evidence type="ECO:0000313" key="2">
    <source>
        <dbReference type="Proteomes" id="UP000225740"/>
    </source>
</evidence>
<sequence length="82" mass="9102">MANQPEPLHERTTNSDIATRFGLRLATVDSVASKLGIQPNGVIGSSFTYAHADAERIQSHIKQTIWLQSQADTFQFNPSNFQ</sequence>
<dbReference type="EMBL" id="NIZW01000011">
    <property type="protein sequence ID" value="PHQ34318.1"/>
    <property type="molecule type" value="Genomic_DNA"/>
</dbReference>
<evidence type="ECO:0000313" key="1">
    <source>
        <dbReference type="EMBL" id="PHQ34318.1"/>
    </source>
</evidence>
<reference evidence="1 2" key="1">
    <citation type="submission" date="2017-06" db="EMBL/GenBank/DDBJ databases">
        <title>Description of Rhodopirellula bahusiensis sp. nov.</title>
        <authorList>
            <person name="Kizina J."/>
            <person name="Harder J."/>
        </authorList>
    </citation>
    <scope>NUCLEOTIDE SEQUENCE [LARGE SCALE GENOMIC DNA]</scope>
    <source>
        <strain evidence="1 2">SWK21</strain>
    </source>
</reference>
<protein>
    <submittedName>
        <fullName evidence="1">Uncharacterized protein</fullName>
    </submittedName>
</protein>
<dbReference type="GeneID" id="90609387"/>